<keyword evidence="9" id="KW-1185">Reference proteome</keyword>
<name>A0ABX8BH15_9ACTN</name>
<dbReference type="Pfam" id="PF03633">
    <property type="entry name" value="Glyco_hydro_65C"/>
    <property type="match status" value="1"/>
</dbReference>
<dbReference type="Pfam" id="PF03632">
    <property type="entry name" value="Glyco_hydro_65m"/>
    <property type="match status" value="1"/>
</dbReference>
<evidence type="ECO:0000256" key="4">
    <source>
        <dbReference type="ARBA" id="ARBA00023295"/>
    </source>
</evidence>
<dbReference type="Proteomes" id="UP000676079">
    <property type="component" value="Chromosome"/>
</dbReference>
<gene>
    <name evidence="8" type="ORF">KGD84_19365</name>
</gene>
<keyword evidence="8" id="KW-0378">Hydrolase</keyword>
<dbReference type="SUPFAM" id="SSF74650">
    <property type="entry name" value="Galactose mutarotase-like"/>
    <property type="match status" value="1"/>
</dbReference>
<dbReference type="GO" id="GO:0016787">
    <property type="term" value="F:hydrolase activity"/>
    <property type="evidence" value="ECO:0007669"/>
    <property type="project" value="UniProtKB-KW"/>
</dbReference>
<organism evidence="8 9">
    <name type="scientific">Nocardiopsis changdeensis</name>
    <dbReference type="NCBI Taxonomy" id="2831969"/>
    <lineage>
        <taxon>Bacteria</taxon>
        <taxon>Bacillati</taxon>
        <taxon>Actinomycetota</taxon>
        <taxon>Actinomycetes</taxon>
        <taxon>Streptosporangiales</taxon>
        <taxon>Nocardiopsidaceae</taxon>
        <taxon>Nocardiopsis</taxon>
    </lineage>
</organism>
<feature type="domain" description="Glycoside hydrolase family 65 central catalytic" evidence="5">
    <location>
        <begin position="313"/>
        <end position="703"/>
    </location>
</feature>
<dbReference type="InterPro" id="IPR008928">
    <property type="entry name" value="6-hairpin_glycosidase_sf"/>
</dbReference>
<dbReference type="InterPro" id="IPR005196">
    <property type="entry name" value="Glyco_hydro_65_N"/>
</dbReference>
<evidence type="ECO:0000313" key="9">
    <source>
        <dbReference type="Proteomes" id="UP000676079"/>
    </source>
</evidence>
<dbReference type="Gene3D" id="2.60.420.10">
    <property type="entry name" value="Maltose phosphorylase, domain 3"/>
    <property type="match status" value="1"/>
</dbReference>
<dbReference type="PIRSF" id="PIRSF036289">
    <property type="entry name" value="Glycosyl_hydrolase_malt_phosph"/>
    <property type="match status" value="1"/>
</dbReference>
<feature type="domain" description="Glycoside hydrolase family 65 C-terminal" evidence="6">
    <location>
        <begin position="717"/>
        <end position="777"/>
    </location>
</feature>
<sequence>MSRWSLVYEGAKPARAGVRETLCTLGNGYFATRGAPPECRRGGEHYPGTYVAGCYDRASSTVQGHRVENEDLVNAPDWLPLTFRADDGDWFDEPSPDLPQRMELDMRRGLLTRTFHVVDGPRTTRVTQRRLVSMHAPHLAALETTLLPENWSGTAVVRSALDGRVTNAGVDRYRDLNGLHLSPLGTGSDGPGLAWLHCRTLTSAVELAYAARTRITQGALPTSPKTRAEEAWVATDLALELTEGQQTTVEKVVALHTSRDHAVGGCLEAARLTLARAGTFDELLHDHTTAWRHLWRTCALSIEDEEEQMVLNLHIFHILQTLSPHTADLDVGVPARGLHGEAYRGHVFWDELFVLPFLNLRLPETARALLRYRWRRLPQARAAAAAAGLRGALFPWQSATDGREETQSMHLNPRSGHWIADNSHLQRHVGLAIAYNVWQHYQATGDHAFLSEFGAELIIDIARAFADMCSYDKALDRYTVRGVMGPDEYHDGYPDRTTPGLDDNAYTNIMAVWVMLRALDVLRILPRPRLRALEETLGLGSGETERFEDVTRKMHVPFHEGVISQFAGYEELKELDWDAHRGVRRLDRALEAEGESCNGYKASKQADALMLFFLLPAEELAEILRRLGYAYDPGLIPRTVDYYLARTSHGSTLSSVVHSWVLSRTDREASWVFFREALRGDIEDAQGGTTGEGIHLGAMAGTVDLLTRCYTGLATMTDALHLSPLLPGGLSRLSYDLRYHDHWEVRLDVHPDHVRITVPPSKLQPIEIRLKDRTVSVAPGSSCVLPLSR</sequence>
<evidence type="ECO:0000259" key="6">
    <source>
        <dbReference type="Pfam" id="PF03633"/>
    </source>
</evidence>
<dbReference type="Gene3D" id="2.70.98.40">
    <property type="entry name" value="Glycoside hydrolase, family 65, N-terminal domain"/>
    <property type="match status" value="1"/>
</dbReference>
<dbReference type="InterPro" id="IPR037018">
    <property type="entry name" value="GH65_N"/>
</dbReference>
<evidence type="ECO:0000259" key="5">
    <source>
        <dbReference type="Pfam" id="PF03632"/>
    </source>
</evidence>
<dbReference type="SUPFAM" id="SSF48208">
    <property type="entry name" value="Six-hairpin glycosidases"/>
    <property type="match status" value="1"/>
</dbReference>
<dbReference type="InterPro" id="IPR017045">
    <property type="entry name" value="Malt_Pase/Glycosyl_Hdrlase"/>
</dbReference>
<evidence type="ECO:0000313" key="8">
    <source>
        <dbReference type="EMBL" id="QUX20654.1"/>
    </source>
</evidence>
<dbReference type="PANTHER" id="PTHR11051">
    <property type="entry name" value="GLYCOSYL HYDROLASE-RELATED"/>
    <property type="match status" value="1"/>
</dbReference>
<dbReference type="Gene3D" id="1.50.10.10">
    <property type="match status" value="1"/>
</dbReference>
<protein>
    <submittedName>
        <fullName evidence="8">Glycoside hydrolase family 65 protein</fullName>
    </submittedName>
</protein>
<evidence type="ECO:0000256" key="2">
    <source>
        <dbReference type="ARBA" id="ARBA00022676"/>
    </source>
</evidence>
<accession>A0ABX8BH15</accession>
<dbReference type="InterPro" id="IPR011013">
    <property type="entry name" value="Gal_mutarotase_sf_dom"/>
</dbReference>
<evidence type="ECO:0000259" key="7">
    <source>
        <dbReference type="Pfam" id="PF03636"/>
    </source>
</evidence>
<keyword evidence="2" id="KW-0328">Glycosyltransferase</keyword>
<feature type="domain" description="Glycoside hydrolase family 65 N-terminal" evidence="7">
    <location>
        <begin position="8"/>
        <end position="259"/>
    </location>
</feature>
<dbReference type="PANTHER" id="PTHR11051:SF8">
    <property type="entry name" value="PROTEIN-GLUCOSYLGALACTOSYLHYDROXYLYSINE GLUCOSIDASE"/>
    <property type="match status" value="1"/>
</dbReference>
<dbReference type="RefSeq" id="WP_220561851.1">
    <property type="nucleotide sequence ID" value="NZ_CP074133.1"/>
</dbReference>
<reference evidence="8 9" key="1">
    <citation type="submission" date="2021-05" db="EMBL/GenBank/DDBJ databases">
        <title>Direct Submission.</title>
        <authorList>
            <person name="Li K."/>
            <person name="Gao J."/>
        </authorList>
    </citation>
    <scope>NUCLEOTIDE SEQUENCE [LARGE SCALE GENOMIC DNA]</scope>
    <source>
        <strain evidence="8 9">Mg02</strain>
    </source>
</reference>
<proteinExistence type="inferred from homology"/>
<dbReference type="Pfam" id="PF03636">
    <property type="entry name" value="Glyco_hydro_65N"/>
    <property type="match status" value="1"/>
</dbReference>
<dbReference type="EMBL" id="CP074133">
    <property type="protein sequence ID" value="QUX20654.1"/>
    <property type="molecule type" value="Genomic_DNA"/>
</dbReference>
<keyword evidence="4" id="KW-0326">Glycosidase</keyword>
<keyword evidence="3" id="KW-0808">Transferase</keyword>
<dbReference type="InterPro" id="IPR005194">
    <property type="entry name" value="Glyco_hydro_65_C"/>
</dbReference>
<dbReference type="InterPro" id="IPR012341">
    <property type="entry name" value="6hp_glycosidase-like_sf"/>
</dbReference>
<evidence type="ECO:0000256" key="3">
    <source>
        <dbReference type="ARBA" id="ARBA00022679"/>
    </source>
</evidence>
<comment type="similarity">
    <text evidence="1">Belongs to the glycosyl hydrolase 65 family.</text>
</comment>
<evidence type="ECO:0000256" key="1">
    <source>
        <dbReference type="ARBA" id="ARBA00006768"/>
    </source>
</evidence>
<dbReference type="InterPro" id="IPR005195">
    <property type="entry name" value="Glyco_hydro_65_M"/>
</dbReference>